<dbReference type="AlphaFoldDB" id="A0A9X4QWX2"/>
<accession>A0A9X4QWX2</accession>
<dbReference type="EMBL" id="JAPDIA010000009">
    <property type="protein sequence ID" value="MDG0814255.1"/>
    <property type="molecule type" value="Genomic_DNA"/>
</dbReference>
<evidence type="ECO:0000313" key="1">
    <source>
        <dbReference type="EMBL" id="MDG0814255.1"/>
    </source>
</evidence>
<protein>
    <submittedName>
        <fullName evidence="1">Uncharacterized protein</fullName>
    </submittedName>
</protein>
<dbReference type="Proteomes" id="UP001153404">
    <property type="component" value="Unassembled WGS sequence"/>
</dbReference>
<comment type="caution">
    <text evidence="1">The sequence shown here is derived from an EMBL/GenBank/DDBJ whole genome shotgun (WGS) entry which is preliminary data.</text>
</comment>
<name>A0A9X4QWX2_9BACL</name>
<reference evidence="1" key="1">
    <citation type="submission" date="2022-10" db="EMBL/GenBank/DDBJ databases">
        <title>Comparative genomic analysis of Cohnella hashimotonis sp. nov., isolated from the International Space Station.</title>
        <authorList>
            <person name="Simpson A."/>
            <person name="Venkateswaran K."/>
        </authorList>
    </citation>
    <scope>NUCLEOTIDE SEQUENCE</scope>
    <source>
        <strain evidence="1">DSM 28161</strain>
    </source>
</reference>
<dbReference type="RefSeq" id="WP_277539039.1">
    <property type="nucleotide sequence ID" value="NZ_JAPDIA010000009.1"/>
</dbReference>
<proteinExistence type="predicted"/>
<sequence>MSRSETDKKLRRVTLEMSLKPFTSMALPAIEAVCEEAIRQWLPLIGMAEGCSMLLWVADGSEILDWDGNGERNIEWGALYRLCERGSVRTYRAERSPDRQAVQARCLRDYIR</sequence>
<organism evidence="1 2">
    <name type="scientific">Cohnella rhizosphaerae</name>
    <dbReference type="NCBI Taxonomy" id="1457232"/>
    <lineage>
        <taxon>Bacteria</taxon>
        <taxon>Bacillati</taxon>
        <taxon>Bacillota</taxon>
        <taxon>Bacilli</taxon>
        <taxon>Bacillales</taxon>
        <taxon>Paenibacillaceae</taxon>
        <taxon>Cohnella</taxon>
    </lineage>
</organism>
<gene>
    <name evidence="1" type="ORF">OMP40_36985</name>
</gene>
<keyword evidence="2" id="KW-1185">Reference proteome</keyword>
<evidence type="ECO:0000313" key="2">
    <source>
        <dbReference type="Proteomes" id="UP001153404"/>
    </source>
</evidence>